<feature type="compositionally biased region" description="Low complexity" evidence="1">
    <location>
        <begin position="464"/>
        <end position="477"/>
    </location>
</feature>
<feature type="compositionally biased region" description="Polar residues" evidence="1">
    <location>
        <begin position="674"/>
        <end position="685"/>
    </location>
</feature>
<reference evidence="2 3" key="1">
    <citation type="journal article" date="2011" name="Science">
        <title>The ecoresponsive genome of Daphnia pulex.</title>
        <authorList>
            <person name="Colbourne J.K."/>
            <person name="Pfrender M.E."/>
            <person name="Gilbert D."/>
            <person name="Thomas W.K."/>
            <person name="Tucker A."/>
            <person name="Oakley T.H."/>
            <person name="Tokishita S."/>
            <person name="Aerts A."/>
            <person name="Arnold G.J."/>
            <person name="Basu M.K."/>
            <person name="Bauer D.J."/>
            <person name="Caceres C.E."/>
            <person name="Carmel L."/>
            <person name="Casola C."/>
            <person name="Choi J.H."/>
            <person name="Detter J.C."/>
            <person name="Dong Q."/>
            <person name="Dusheyko S."/>
            <person name="Eads B.D."/>
            <person name="Frohlich T."/>
            <person name="Geiler-Samerotte K.A."/>
            <person name="Gerlach D."/>
            <person name="Hatcher P."/>
            <person name="Jogdeo S."/>
            <person name="Krijgsveld J."/>
            <person name="Kriventseva E.V."/>
            <person name="Kultz D."/>
            <person name="Laforsch C."/>
            <person name="Lindquist E."/>
            <person name="Lopez J."/>
            <person name="Manak J.R."/>
            <person name="Muller J."/>
            <person name="Pangilinan J."/>
            <person name="Patwardhan R.P."/>
            <person name="Pitluck S."/>
            <person name="Pritham E.J."/>
            <person name="Rechtsteiner A."/>
            <person name="Rho M."/>
            <person name="Rogozin I.B."/>
            <person name="Sakarya O."/>
            <person name="Salamov A."/>
            <person name="Schaack S."/>
            <person name="Shapiro H."/>
            <person name="Shiga Y."/>
            <person name="Skalitzky C."/>
            <person name="Smith Z."/>
            <person name="Souvorov A."/>
            <person name="Sung W."/>
            <person name="Tang Z."/>
            <person name="Tsuchiya D."/>
            <person name="Tu H."/>
            <person name="Vos H."/>
            <person name="Wang M."/>
            <person name="Wolf Y.I."/>
            <person name="Yamagata H."/>
            <person name="Yamada T."/>
            <person name="Ye Y."/>
            <person name="Shaw J.R."/>
            <person name="Andrews J."/>
            <person name="Crease T.J."/>
            <person name="Tang H."/>
            <person name="Lucas S.M."/>
            <person name="Robertson H.M."/>
            <person name="Bork P."/>
            <person name="Koonin E.V."/>
            <person name="Zdobnov E.M."/>
            <person name="Grigoriev I.V."/>
            <person name="Lynch M."/>
            <person name="Boore J.L."/>
        </authorList>
    </citation>
    <scope>NUCLEOTIDE SEQUENCE [LARGE SCALE GENOMIC DNA]</scope>
</reference>
<feature type="compositionally biased region" description="Low complexity" evidence="1">
    <location>
        <begin position="179"/>
        <end position="191"/>
    </location>
</feature>
<evidence type="ECO:0000313" key="3">
    <source>
        <dbReference type="Proteomes" id="UP000000305"/>
    </source>
</evidence>
<evidence type="ECO:0000313" key="2">
    <source>
        <dbReference type="EMBL" id="EFX85075.1"/>
    </source>
</evidence>
<dbReference type="Proteomes" id="UP000000305">
    <property type="component" value="Unassembled WGS sequence"/>
</dbReference>
<feature type="compositionally biased region" description="Basic and acidic residues" evidence="1">
    <location>
        <begin position="308"/>
        <end position="317"/>
    </location>
</feature>
<feature type="compositionally biased region" description="Polar residues" evidence="1">
    <location>
        <begin position="318"/>
        <end position="327"/>
    </location>
</feature>
<protein>
    <submittedName>
        <fullName evidence="2">Uncharacterized protein</fullName>
    </submittedName>
</protein>
<feature type="region of interest" description="Disordered" evidence="1">
    <location>
        <begin position="302"/>
        <end position="327"/>
    </location>
</feature>
<feature type="region of interest" description="Disordered" evidence="1">
    <location>
        <begin position="659"/>
        <end position="698"/>
    </location>
</feature>
<feature type="region of interest" description="Disordered" evidence="1">
    <location>
        <begin position="175"/>
        <end position="194"/>
    </location>
</feature>
<dbReference type="OrthoDB" id="8186948at2759"/>
<feature type="region of interest" description="Disordered" evidence="1">
    <location>
        <begin position="464"/>
        <end position="483"/>
    </location>
</feature>
<sequence>MSQRDLQPTGISANIISHLSSHMTLVAICCAVPSLNLMATGGGVAGSSSLPVVYPHHHFSRPSAPLHHPNSFSFMELNNSSSHQYQQLPCHQPVDQFTATVYGSSQQQQQHHQQFVMPQQQAVASCSQRASRRKKLEDALTEAIPAASSGKVSQRIAQLQQSLYASCHPGRMIQQQQYPSVSSSSRPLSLDPLKDYSQPLTVDCSIEYDLPRVTRPPPGAKPLLLIARRPPPPPTLPAVVSQSPPTRQRQQQQQQQWNPAVRTAHHHQVLLQQQQQQQQSSQQQFQFRPDCGYFVMNIAPVSSSSSEDSGRGTDSEQHPSASSPITSYRTALHPANNNWTSIAEPQWSLIRQQQQLKFNQQHVKPTALPQHPRPAEQLQQQQNAARARVSMTSEQSSGCHCCPSRSNQFPVQRWAPYTTQTSMMAARHGCPAPSSVVFQQQQESWTRWNDSSVSLDQLILQQTPHYNNNNNHPSSSLPSPPQQEDLGASIIHQIDILIIKIKEDGDAVRHNFLENYLFFYINPKRTVYHANLTRWRQQVFIVIYTQSDVVPHLYQQTITRIYYSMYPGPEANFLLRIDDGYITRVPLTDRSHSILFPLCAVFCTTPVGTNWELCWLLSGGSTPSTNAPTPPGGMPLSWQPTGNYSGWGIDRHDEIRTMATRTTRAAYQPKSWPQKENSSPAQPSQRQKEENLPKKMKG</sequence>
<feature type="compositionally biased region" description="Basic and acidic residues" evidence="1">
    <location>
        <begin position="686"/>
        <end position="698"/>
    </location>
</feature>
<feature type="compositionally biased region" description="Low complexity" evidence="1">
    <location>
        <begin position="272"/>
        <end position="284"/>
    </location>
</feature>
<dbReference type="EMBL" id="GL732533">
    <property type="protein sequence ID" value="EFX85075.1"/>
    <property type="molecule type" value="Genomic_DNA"/>
</dbReference>
<feature type="region of interest" description="Disordered" evidence="1">
    <location>
        <begin position="211"/>
        <end position="284"/>
    </location>
</feature>
<dbReference type="InParanoid" id="E9G614"/>
<organism evidence="2 3">
    <name type="scientific">Daphnia pulex</name>
    <name type="common">Water flea</name>
    <dbReference type="NCBI Taxonomy" id="6669"/>
    <lineage>
        <taxon>Eukaryota</taxon>
        <taxon>Metazoa</taxon>
        <taxon>Ecdysozoa</taxon>
        <taxon>Arthropoda</taxon>
        <taxon>Crustacea</taxon>
        <taxon>Branchiopoda</taxon>
        <taxon>Diplostraca</taxon>
        <taxon>Cladocera</taxon>
        <taxon>Anomopoda</taxon>
        <taxon>Daphniidae</taxon>
        <taxon>Daphnia</taxon>
    </lineage>
</organism>
<accession>E9G614</accession>
<keyword evidence="3" id="KW-1185">Reference proteome</keyword>
<name>E9G614_DAPPU</name>
<gene>
    <name evidence="2" type="ORF">DAPPUDRAFT_238290</name>
</gene>
<dbReference type="KEGG" id="dpx:DAPPUDRAFT_238290"/>
<feature type="compositionally biased region" description="Low complexity" evidence="1">
    <location>
        <begin position="247"/>
        <end position="256"/>
    </location>
</feature>
<dbReference type="AlphaFoldDB" id="E9G614"/>
<evidence type="ECO:0000256" key="1">
    <source>
        <dbReference type="SAM" id="MobiDB-lite"/>
    </source>
</evidence>
<proteinExistence type="predicted"/>
<dbReference type="HOGENOM" id="CLU_394978_0_0_1"/>